<comment type="caution">
    <text evidence="2">The sequence shown here is derived from an EMBL/GenBank/DDBJ whole genome shotgun (WGS) entry which is preliminary data.</text>
</comment>
<dbReference type="EMBL" id="JAALFE010000002">
    <property type="protein sequence ID" value="NGQ89857.1"/>
    <property type="molecule type" value="Genomic_DNA"/>
</dbReference>
<organism evidence="2 3">
    <name type="scientific">Paragemmobacter kunshanensis</name>
    <dbReference type="NCBI Taxonomy" id="2583234"/>
    <lineage>
        <taxon>Bacteria</taxon>
        <taxon>Pseudomonadati</taxon>
        <taxon>Pseudomonadota</taxon>
        <taxon>Alphaproteobacteria</taxon>
        <taxon>Rhodobacterales</taxon>
        <taxon>Paracoccaceae</taxon>
        <taxon>Paragemmobacter</taxon>
    </lineage>
</organism>
<name>A0A6M1TPD1_9RHOB</name>
<accession>A0A6M1TPD1</accession>
<keyword evidence="3" id="KW-1185">Reference proteome</keyword>
<dbReference type="RefSeq" id="WP_165046967.1">
    <property type="nucleotide sequence ID" value="NZ_JAALFE010000002.1"/>
</dbReference>
<reference evidence="2 3" key="1">
    <citation type="submission" date="2020-02" db="EMBL/GenBank/DDBJ databases">
        <title>Rhodobacter translucens sp. nov., a novel bacterium isolated from activated sludge.</title>
        <authorList>
            <person name="Liu J."/>
        </authorList>
    </citation>
    <scope>NUCLEOTIDE SEQUENCE [LARGE SCALE GENOMIC DNA]</scope>
    <source>
        <strain evidence="2 3">HX-7-19</strain>
    </source>
</reference>
<evidence type="ECO:0000313" key="3">
    <source>
        <dbReference type="Proteomes" id="UP000474758"/>
    </source>
</evidence>
<dbReference type="InterPro" id="IPR022742">
    <property type="entry name" value="Hydrolase_4"/>
</dbReference>
<gene>
    <name evidence="2" type="ORF">G5V65_03030</name>
</gene>
<dbReference type="InterPro" id="IPR029058">
    <property type="entry name" value="AB_hydrolase_fold"/>
</dbReference>
<protein>
    <submittedName>
        <fullName evidence="2">Alpha/beta hydrolase</fullName>
    </submittedName>
</protein>
<dbReference type="Pfam" id="PF12146">
    <property type="entry name" value="Hydrolase_4"/>
    <property type="match status" value="1"/>
</dbReference>
<dbReference type="AlphaFoldDB" id="A0A6M1TPD1"/>
<dbReference type="PANTHER" id="PTHR11614">
    <property type="entry name" value="PHOSPHOLIPASE-RELATED"/>
    <property type="match status" value="1"/>
</dbReference>
<dbReference type="Gene3D" id="3.40.50.1820">
    <property type="entry name" value="alpha/beta hydrolase"/>
    <property type="match status" value="1"/>
</dbReference>
<dbReference type="GO" id="GO:0016787">
    <property type="term" value="F:hydrolase activity"/>
    <property type="evidence" value="ECO:0007669"/>
    <property type="project" value="UniProtKB-KW"/>
</dbReference>
<keyword evidence="2" id="KW-0378">Hydrolase</keyword>
<dbReference type="InterPro" id="IPR051044">
    <property type="entry name" value="MAG_DAG_Lipase"/>
</dbReference>
<evidence type="ECO:0000259" key="1">
    <source>
        <dbReference type="Pfam" id="PF12146"/>
    </source>
</evidence>
<feature type="domain" description="Serine aminopeptidase S33" evidence="1">
    <location>
        <begin position="41"/>
        <end position="292"/>
    </location>
</feature>
<proteinExistence type="predicted"/>
<evidence type="ECO:0000313" key="2">
    <source>
        <dbReference type="EMBL" id="NGQ89857.1"/>
    </source>
</evidence>
<sequence>MTGAAPLFADLAEGPSGGRALWLRTADDKRIRAAIWGDGGRGTVFLFPGRTEYIEKYGRAATVLAAHGYVTLVVDWRGQGLADRAFADRLIGHVGQFDEYQRDVDALLGLAEQEGLPRPFHLLSHSMGGCIGLRSLMRGLPFASAVFSAPMWGISMAAWSRPIAHLLGRLAAPFGQSHRYAPGTGGQTYVLAAPFQGNVLTTDPGMWDYMRRQVIAQPDLALGGPSLGWLGAALRECGALAALPAPSTPAITALGTAEKVVDVAPIHLRMAGWASGRLDIYQGAEHEVPMETPAHRSRFFDAAVAQFAAHR</sequence>
<dbReference type="SUPFAM" id="SSF53474">
    <property type="entry name" value="alpha/beta-Hydrolases"/>
    <property type="match status" value="1"/>
</dbReference>
<dbReference type="Proteomes" id="UP000474758">
    <property type="component" value="Unassembled WGS sequence"/>
</dbReference>